<name>A0A023B2M5_GRENI</name>
<gene>
    <name evidence="2" type="ORF">GNI_119160</name>
</gene>
<protein>
    <submittedName>
        <fullName evidence="2">Uncharacterized protein</fullName>
    </submittedName>
</protein>
<dbReference type="VEuPathDB" id="CryptoDB:GNI_119160"/>
<dbReference type="GeneID" id="22914235"/>
<keyword evidence="1" id="KW-0175">Coiled coil</keyword>
<reference evidence="2" key="1">
    <citation type="submission" date="2013-12" db="EMBL/GenBank/DDBJ databases">
        <authorList>
            <person name="Omoto C.K."/>
            <person name="Sibley D."/>
            <person name="Venepally P."/>
            <person name="Hadjithomas M."/>
            <person name="Karamycheva S."/>
            <person name="Brunk B."/>
            <person name="Roos D."/>
            <person name="Caler E."/>
            <person name="Lorenzi H."/>
        </authorList>
    </citation>
    <scope>NUCLEOTIDE SEQUENCE</scope>
</reference>
<sequence>MMRMAEKLKKLEEVVKKMEEEKEEMKKVVEEKEEELKKLAEQLVSRPRMPIEMPGALPTEPAQVIVDSQAAFNNVYIQRPGCTSPAQVVAIMQGAADDEASTSAIHVYIYQYGRKPVGENPELPRRDR</sequence>
<dbReference type="Proteomes" id="UP000019763">
    <property type="component" value="Unassembled WGS sequence"/>
</dbReference>
<evidence type="ECO:0000313" key="2">
    <source>
        <dbReference type="EMBL" id="EZG55047.1"/>
    </source>
</evidence>
<evidence type="ECO:0000256" key="1">
    <source>
        <dbReference type="SAM" id="Coils"/>
    </source>
</evidence>
<organism evidence="2 3">
    <name type="scientific">Gregarina niphandrodes</name>
    <name type="common">Septate eugregarine</name>
    <dbReference type="NCBI Taxonomy" id="110365"/>
    <lineage>
        <taxon>Eukaryota</taxon>
        <taxon>Sar</taxon>
        <taxon>Alveolata</taxon>
        <taxon>Apicomplexa</taxon>
        <taxon>Conoidasida</taxon>
        <taxon>Gregarinasina</taxon>
        <taxon>Eugregarinorida</taxon>
        <taxon>Gregarinidae</taxon>
        <taxon>Gregarina</taxon>
    </lineage>
</organism>
<evidence type="ECO:0000313" key="3">
    <source>
        <dbReference type="Proteomes" id="UP000019763"/>
    </source>
</evidence>
<dbReference type="RefSeq" id="XP_011131814.1">
    <property type="nucleotide sequence ID" value="XM_011133512.1"/>
</dbReference>
<accession>A0A023B2M5</accession>
<dbReference type="AlphaFoldDB" id="A0A023B2M5"/>
<keyword evidence="3" id="KW-1185">Reference proteome</keyword>
<dbReference type="EMBL" id="AFNH02000885">
    <property type="protein sequence ID" value="EZG55047.1"/>
    <property type="molecule type" value="Genomic_DNA"/>
</dbReference>
<proteinExistence type="predicted"/>
<comment type="caution">
    <text evidence="2">The sequence shown here is derived from an EMBL/GenBank/DDBJ whole genome shotgun (WGS) entry which is preliminary data.</text>
</comment>
<feature type="coiled-coil region" evidence="1">
    <location>
        <begin position="1"/>
        <end position="46"/>
    </location>
</feature>